<comment type="caution">
    <text evidence="6">The sequence shown here is derived from an EMBL/GenBank/DDBJ whole genome shotgun (WGS) entry which is preliminary data.</text>
</comment>
<proteinExistence type="inferred from homology"/>
<dbReference type="PANTHER" id="PTHR30537">
    <property type="entry name" value="HTH-TYPE TRANSCRIPTIONAL REGULATOR"/>
    <property type="match status" value="1"/>
</dbReference>
<dbReference type="InterPro" id="IPR058163">
    <property type="entry name" value="LysR-type_TF_proteobact-type"/>
</dbReference>
<sequence length="314" mass="35522">MDLNAIQMFVAVAHMGSLSAAATHMEIPLQTLSRRIRELEHGLKVQLLHRSMRGTRLTEAGEILYEYASRGIEAFAEGKSALVSDQDALRGRLRVTLPIAYEPWGQLLCDFQQRYPEIELAVYFTEDCVDLIAEGIDVALRVGAIEQDTLVARHMISYRHQTVASPTLLERLGKPNTPDDLFNFPCATWSKDSSMRSKWTLGDQTIQPATIITTNNYLHLRNCALNGDCITELPPFLATQAIQEGRLLSVLDNHPMPEKSVHLLYPSHRYPSRLVRAYLDYCQEHLRNRYPSPIQPPAITYPQAKTAAREHVEC</sequence>
<dbReference type="Proteomes" id="UP000583279">
    <property type="component" value="Unassembled WGS sequence"/>
</dbReference>
<dbReference type="GO" id="GO:0003700">
    <property type="term" value="F:DNA-binding transcription factor activity"/>
    <property type="evidence" value="ECO:0007669"/>
    <property type="project" value="InterPro"/>
</dbReference>
<dbReference type="InterPro" id="IPR005119">
    <property type="entry name" value="LysR_subst-bd"/>
</dbReference>
<gene>
    <name evidence="6" type="ORF">HBO18_01730</name>
</gene>
<dbReference type="FunFam" id="1.10.10.10:FF:000001">
    <property type="entry name" value="LysR family transcriptional regulator"/>
    <property type="match status" value="1"/>
</dbReference>
<dbReference type="PANTHER" id="PTHR30537:SF68">
    <property type="entry name" value="TRANSCRIPTIONAL REGULATOR-RELATED"/>
    <property type="match status" value="1"/>
</dbReference>
<comment type="similarity">
    <text evidence="1">Belongs to the LysR transcriptional regulatory family.</text>
</comment>
<accession>A0A7Y1LB26</accession>
<dbReference type="EMBL" id="JAAQYK010000001">
    <property type="protein sequence ID" value="NNA42840.1"/>
    <property type="molecule type" value="Genomic_DNA"/>
</dbReference>
<dbReference type="Gene3D" id="1.10.10.10">
    <property type="entry name" value="Winged helix-like DNA-binding domain superfamily/Winged helix DNA-binding domain"/>
    <property type="match status" value="1"/>
</dbReference>
<dbReference type="SUPFAM" id="SSF53850">
    <property type="entry name" value="Periplasmic binding protein-like II"/>
    <property type="match status" value="1"/>
</dbReference>
<dbReference type="Pfam" id="PF03466">
    <property type="entry name" value="LysR_substrate"/>
    <property type="match status" value="1"/>
</dbReference>
<dbReference type="GO" id="GO:0043565">
    <property type="term" value="F:sequence-specific DNA binding"/>
    <property type="evidence" value="ECO:0007669"/>
    <property type="project" value="TreeGrafter"/>
</dbReference>
<evidence type="ECO:0000256" key="3">
    <source>
        <dbReference type="ARBA" id="ARBA00023125"/>
    </source>
</evidence>
<dbReference type="RefSeq" id="WP_169855162.1">
    <property type="nucleotide sequence ID" value="NZ_JAAQYK010000001.1"/>
</dbReference>
<organism evidence="6 7">
    <name type="scientific">Pseudomonas lactis</name>
    <dbReference type="NCBI Taxonomy" id="1615674"/>
    <lineage>
        <taxon>Bacteria</taxon>
        <taxon>Pseudomonadati</taxon>
        <taxon>Pseudomonadota</taxon>
        <taxon>Gammaproteobacteria</taxon>
        <taxon>Pseudomonadales</taxon>
        <taxon>Pseudomonadaceae</taxon>
        <taxon>Pseudomonas</taxon>
    </lineage>
</organism>
<protein>
    <submittedName>
        <fullName evidence="6">LysR family transcriptional regulator</fullName>
    </submittedName>
</protein>
<feature type="domain" description="HTH lysR-type" evidence="5">
    <location>
        <begin position="1"/>
        <end position="58"/>
    </location>
</feature>
<dbReference type="PROSITE" id="PS50931">
    <property type="entry name" value="HTH_LYSR"/>
    <property type="match status" value="1"/>
</dbReference>
<dbReference type="Pfam" id="PF00126">
    <property type="entry name" value="HTH_1"/>
    <property type="match status" value="1"/>
</dbReference>
<dbReference type="InterPro" id="IPR000847">
    <property type="entry name" value="LysR_HTH_N"/>
</dbReference>
<evidence type="ECO:0000313" key="7">
    <source>
        <dbReference type="Proteomes" id="UP000583279"/>
    </source>
</evidence>
<dbReference type="SUPFAM" id="SSF46785">
    <property type="entry name" value="Winged helix' DNA-binding domain"/>
    <property type="match status" value="1"/>
</dbReference>
<dbReference type="GO" id="GO:0006351">
    <property type="term" value="P:DNA-templated transcription"/>
    <property type="evidence" value="ECO:0007669"/>
    <property type="project" value="TreeGrafter"/>
</dbReference>
<dbReference type="Gene3D" id="3.40.190.290">
    <property type="match status" value="1"/>
</dbReference>
<dbReference type="InterPro" id="IPR036388">
    <property type="entry name" value="WH-like_DNA-bd_sf"/>
</dbReference>
<evidence type="ECO:0000259" key="5">
    <source>
        <dbReference type="PROSITE" id="PS50931"/>
    </source>
</evidence>
<dbReference type="CDD" id="cd08422">
    <property type="entry name" value="PBP2_CrgA_like"/>
    <property type="match status" value="1"/>
</dbReference>
<evidence type="ECO:0000256" key="4">
    <source>
        <dbReference type="ARBA" id="ARBA00023163"/>
    </source>
</evidence>
<keyword evidence="2" id="KW-0805">Transcription regulation</keyword>
<keyword evidence="4" id="KW-0804">Transcription</keyword>
<keyword evidence="3" id="KW-0238">DNA-binding</keyword>
<reference evidence="6 7" key="1">
    <citation type="journal article" date="2020" name="Front. Microbiol.">
        <title>Genetic Organization of the aprX-lipA2 Operon Affects the Proteolytic Potential of Pseudomonas Species in Milk.</title>
        <authorList>
            <person name="Maier C."/>
            <person name="Huptas C."/>
            <person name="von Neubeck M."/>
            <person name="Scherer S."/>
            <person name="Wenning M."/>
            <person name="Lucking G."/>
        </authorList>
    </citation>
    <scope>NUCLEOTIDE SEQUENCE [LARGE SCALE GENOMIC DNA]</scope>
    <source>
        <strain evidence="6 7">WS 4997</strain>
    </source>
</reference>
<name>A0A7Y1LB26_9PSED</name>
<dbReference type="InterPro" id="IPR036390">
    <property type="entry name" value="WH_DNA-bd_sf"/>
</dbReference>
<evidence type="ECO:0000256" key="2">
    <source>
        <dbReference type="ARBA" id="ARBA00023015"/>
    </source>
</evidence>
<dbReference type="AlphaFoldDB" id="A0A7Y1LB26"/>
<evidence type="ECO:0000256" key="1">
    <source>
        <dbReference type="ARBA" id="ARBA00009437"/>
    </source>
</evidence>
<evidence type="ECO:0000313" key="6">
    <source>
        <dbReference type="EMBL" id="NNA42840.1"/>
    </source>
</evidence>